<evidence type="ECO:0000313" key="4">
    <source>
        <dbReference type="Proteomes" id="UP000247512"/>
    </source>
</evidence>
<protein>
    <submittedName>
        <fullName evidence="1">Uncharacterized protein</fullName>
    </submittedName>
</protein>
<dbReference type="Proteomes" id="UP000247512">
    <property type="component" value="Unassembled WGS sequence"/>
</dbReference>
<organism evidence="1 3">
    <name type="scientific">Komagataeibacter nataicola</name>
    <dbReference type="NCBI Taxonomy" id="265960"/>
    <lineage>
        <taxon>Bacteria</taxon>
        <taxon>Pseudomonadati</taxon>
        <taxon>Pseudomonadota</taxon>
        <taxon>Alphaproteobacteria</taxon>
        <taxon>Acetobacterales</taxon>
        <taxon>Acetobacteraceae</taxon>
        <taxon>Komagataeibacter</taxon>
    </lineage>
</organism>
<reference evidence="2 4" key="3">
    <citation type="submission" date="2017-06" db="EMBL/GenBank/DDBJ databases">
        <title>A draft genome sequence of Komagataeibacter nataicola LMG 1536.</title>
        <authorList>
            <person name="Skraban J."/>
            <person name="Cleenwerck I."/>
            <person name="Vandamme P."/>
            <person name="Trcek J."/>
        </authorList>
    </citation>
    <scope>NUCLEOTIDE SEQUENCE [LARGE SCALE GENOMIC DNA]</scope>
    <source>
        <strain evidence="2 4">LMG 1536</strain>
    </source>
</reference>
<dbReference type="KEGG" id="kna:B0W47_05590"/>
<evidence type="ECO:0000313" key="2">
    <source>
        <dbReference type="EMBL" id="PYD65072.1"/>
    </source>
</evidence>
<proteinExistence type="predicted"/>
<dbReference type="Proteomes" id="UP000189683">
    <property type="component" value="Chromosome"/>
</dbReference>
<gene>
    <name evidence="1" type="ORF">B0W47_05590</name>
    <name evidence="2" type="ORF">CDI09_15665</name>
</gene>
<dbReference type="AlphaFoldDB" id="A0A9N7CCF1"/>
<evidence type="ECO:0000313" key="1">
    <source>
        <dbReference type="EMBL" id="AQU87039.1"/>
    </source>
</evidence>
<dbReference type="EMBL" id="NIRT01000045">
    <property type="protein sequence ID" value="PYD65072.1"/>
    <property type="molecule type" value="Genomic_DNA"/>
</dbReference>
<reference evidence="1" key="2">
    <citation type="submission" date="2017-02" db="EMBL/GenBank/DDBJ databases">
        <authorList>
            <person name="Zhang H."/>
        </authorList>
    </citation>
    <scope>NUCLEOTIDE SEQUENCE</scope>
    <source>
        <strain evidence="1">RZS01</strain>
    </source>
</reference>
<sequence length="132" mass="13852">MMGASGQIFTGGTAQVSAEEMRVLEENAYLASSRLGLTAGVALTAAQQARLQVPLVWPVTVMVNGQQVVQMQVYLPPGKGGLTNSGDITLDGSAVEAGGNVALNGAYPEFRVFGVMLREEKHHGPTQEARVP</sequence>
<evidence type="ECO:0000313" key="3">
    <source>
        <dbReference type="Proteomes" id="UP000189683"/>
    </source>
</evidence>
<dbReference type="EMBL" id="CP019875">
    <property type="protein sequence ID" value="AQU87039.1"/>
    <property type="molecule type" value="Genomic_DNA"/>
</dbReference>
<reference evidence="3" key="1">
    <citation type="submission" date="2017-02" db="EMBL/GenBank/DDBJ databases">
        <title>zhang.</title>
        <authorList>
            <person name="Zhang H."/>
        </authorList>
    </citation>
    <scope>NUCLEOTIDE SEQUENCE [LARGE SCALE GENOMIC DNA]</scope>
    <source>
        <strain evidence="3">RZS01</strain>
    </source>
</reference>
<keyword evidence="4" id="KW-1185">Reference proteome</keyword>
<accession>A0A9N7CCF1</accession>
<dbReference type="RefSeq" id="WP_078524637.1">
    <property type="nucleotide sequence ID" value="NZ_CP019875.1"/>
</dbReference>
<name>A0A9N7CCF1_9PROT</name>